<protein>
    <submittedName>
        <fullName evidence="1">Uncharacterized protein</fullName>
    </submittedName>
</protein>
<accession>A0A401PFB8</accession>
<sequence length="92" mass="10428">MLARRYRARARIPLVMVVEHTKKWELFELHQILQQLCLDTLSLNEDRAYLMFPEGVGLKQLSDKGEKDSYGESCGLAAGMKTAGKRLTEASD</sequence>
<dbReference type="Proteomes" id="UP000288216">
    <property type="component" value="Unassembled WGS sequence"/>
</dbReference>
<reference evidence="1 2" key="1">
    <citation type="journal article" date="2018" name="Nat. Ecol. Evol.">
        <title>Shark genomes provide insights into elasmobranch evolution and the origin of vertebrates.</title>
        <authorList>
            <person name="Hara Y"/>
            <person name="Yamaguchi K"/>
            <person name="Onimaru K"/>
            <person name="Kadota M"/>
            <person name="Koyanagi M"/>
            <person name="Keeley SD"/>
            <person name="Tatsumi K"/>
            <person name="Tanaka K"/>
            <person name="Motone F"/>
            <person name="Kageyama Y"/>
            <person name="Nozu R"/>
            <person name="Adachi N"/>
            <person name="Nishimura O"/>
            <person name="Nakagawa R"/>
            <person name="Tanegashima C"/>
            <person name="Kiyatake I"/>
            <person name="Matsumoto R"/>
            <person name="Murakumo K"/>
            <person name="Nishida K"/>
            <person name="Terakita A"/>
            <person name="Kuratani S"/>
            <person name="Sato K"/>
            <person name="Hyodo S Kuraku.S."/>
        </authorList>
    </citation>
    <scope>NUCLEOTIDE SEQUENCE [LARGE SCALE GENOMIC DNA]</scope>
</reference>
<organism evidence="1 2">
    <name type="scientific">Scyliorhinus torazame</name>
    <name type="common">Cloudy catshark</name>
    <name type="synonym">Catulus torazame</name>
    <dbReference type="NCBI Taxonomy" id="75743"/>
    <lineage>
        <taxon>Eukaryota</taxon>
        <taxon>Metazoa</taxon>
        <taxon>Chordata</taxon>
        <taxon>Craniata</taxon>
        <taxon>Vertebrata</taxon>
        <taxon>Chondrichthyes</taxon>
        <taxon>Elasmobranchii</taxon>
        <taxon>Galeomorphii</taxon>
        <taxon>Galeoidea</taxon>
        <taxon>Carcharhiniformes</taxon>
        <taxon>Scyliorhinidae</taxon>
        <taxon>Scyliorhinus</taxon>
    </lineage>
</organism>
<comment type="caution">
    <text evidence="1">The sequence shown here is derived from an EMBL/GenBank/DDBJ whole genome shotgun (WGS) entry which is preliminary data.</text>
</comment>
<evidence type="ECO:0000313" key="2">
    <source>
        <dbReference type="Proteomes" id="UP000288216"/>
    </source>
</evidence>
<dbReference type="EMBL" id="BFAA01003535">
    <property type="protein sequence ID" value="GCB71827.1"/>
    <property type="molecule type" value="Genomic_DNA"/>
</dbReference>
<evidence type="ECO:0000313" key="1">
    <source>
        <dbReference type="EMBL" id="GCB71827.1"/>
    </source>
</evidence>
<proteinExistence type="predicted"/>
<name>A0A401PFB8_SCYTO</name>
<dbReference type="AlphaFoldDB" id="A0A401PFB8"/>
<gene>
    <name evidence="1" type="ORF">scyTo_0008945</name>
</gene>
<keyword evidence="2" id="KW-1185">Reference proteome</keyword>